<evidence type="ECO:0000256" key="11">
    <source>
        <dbReference type="ARBA" id="ARBA00049091"/>
    </source>
</evidence>
<evidence type="ECO:0000256" key="8">
    <source>
        <dbReference type="ARBA" id="ARBA00032824"/>
    </source>
</evidence>
<dbReference type="EMBL" id="JABAIL010000003">
    <property type="protein sequence ID" value="NLR92087.1"/>
    <property type="molecule type" value="Genomic_DNA"/>
</dbReference>
<protein>
    <recommendedName>
        <fullName evidence="2">thioredoxin-dependent peroxiredoxin</fullName>
        <ecNumber evidence="2">1.11.1.24</ecNumber>
    </recommendedName>
    <alternativeName>
        <fullName evidence="8">Thioredoxin peroxidase</fullName>
    </alternativeName>
    <alternativeName>
        <fullName evidence="10">Thioredoxin-dependent peroxiredoxin Bcp</fullName>
    </alternativeName>
</protein>
<keyword evidence="4" id="KW-0049">Antioxidant</keyword>
<dbReference type="GO" id="GO:0045454">
    <property type="term" value="P:cell redox homeostasis"/>
    <property type="evidence" value="ECO:0007669"/>
    <property type="project" value="TreeGrafter"/>
</dbReference>
<evidence type="ECO:0000256" key="4">
    <source>
        <dbReference type="ARBA" id="ARBA00022862"/>
    </source>
</evidence>
<dbReference type="Proteomes" id="UP000585050">
    <property type="component" value="Unassembled WGS sequence"/>
</dbReference>
<evidence type="ECO:0000256" key="10">
    <source>
        <dbReference type="ARBA" id="ARBA00042639"/>
    </source>
</evidence>
<evidence type="ECO:0000313" key="15">
    <source>
        <dbReference type="Proteomes" id="UP000585050"/>
    </source>
</evidence>
<dbReference type="PANTHER" id="PTHR42801:SF7">
    <property type="entry name" value="SLL1159 PROTEIN"/>
    <property type="match status" value="1"/>
</dbReference>
<dbReference type="GO" id="GO:0034599">
    <property type="term" value="P:cellular response to oxidative stress"/>
    <property type="evidence" value="ECO:0007669"/>
    <property type="project" value="TreeGrafter"/>
</dbReference>
<evidence type="ECO:0000256" key="3">
    <source>
        <dbReference type="ARBA" id="ARBA00022559"/>
    </source>
</evidence>
<feature type="signal peptide" evidence="12">
    <location>
        <begin position="1"/>
        <end position="24"/>
    </location>
</feature>
<feature type="domain" description="Thioredoxin" evidence="13">
    <location>
        <begin position="44"/>
        <end position="215"/>
    </location>
</feature>
<evidence type="ECO:0000256" key="7">
    <source>
        <dbReference type="ARBA" id="ARBA00023284"/>
    </source>
</evidence>
<evidence type="ECO:0000256" key="9">
    <source>
        <dbReference type="ARBA" id="ARBA00038489"/>
    </source>
</evidence>
<dbReference type="InterPro" id="IPR013766">
    <property type="entry name" value="Thioredoxin_domain"/>
</dbReference>
<dbReference type="PANTHER" id="PTHR42801">
    <property type="entry name" value="THIOREDOXIN-DEPENDENT PEROXIDE REDUCTASE"/>
    <property type="match status" value="1"/>
</dbReference>
<gene>
    <name evidence="14" type="ORF">HGP29_12750</name>
</gene>
<keyword evidence="15" id="KW-1185">Reference proteome</keyword>
<comment type="function">
    <text evidence="1">Thiol-specific peroxidase that catalyzes the reduction of hydrogen peroxide and organic hydroperoxides to water and alcohols, respectively. Plays a role in cell protection against oxidative stress by detoxifying peroxides and as sensor of hydrogen peroxide-mediated signaling events.</text>
</comment>
<dbReference type="GO" id="GO:0008379">
    <property type="term" value="F:thioredoxin peroxidase activity"/>
    <property type="evidence" value="ECO:0007669"/>
    <property type="project" value="TreeGrafter"/>
</dbReference>
<keyword evidence="6" id="KW-1015">Disulfide bond</keyword>
<evidence type="ECO:0000313" key="14">
    <source>
        <dbReference type="EMBL" id="NLR92087.1"/>
    </source>
</evidence>
<comment type="catalytic activity">
    <reaction evidence="11">
        <text>a hydroperoxide + [thioredoxin]-dithiol = an alcohol + [thioredoxin]-disulfide + H2O</text>
        <dbReference type="Rhea" id="RHEA:62620"/>
        <dbReference type="Rhea" id="RHEA-COMP:10698"/>
        <dbReference type="Rhea" id="RHEA-COMP:10700"/>
        <dbReference type="ChEBI" id="CHEBI:15377"/>
        <dbReference type="ChEBI" id="CHEBI:29950"/>
        <dbReference type="ChEBI" id="CHEBI:30879"/>
        <dbReference type="ChEBI" id="CHEBI:35924"/>
        <dbReference type="ChEBI" id="CHEBI:50058"/>
        <dbReference type="EC" id="1.11.1.24"/>
    </reaction>
</comment>
<dbReference type="InterPro" id="IPR036249">
    <property type="entry name" value="Thioredoxin-like_sf"/>
</dbReference>
<feature type="chain" id="PRO_5031363697" description="thioredoxin-dependent peroxiredoxin" evidence="12">
    <location>
        <begin position="25"/>
        <end position="215"/>
    </location>
</feature>
<evidence type="ECO:0000256" key="12">
    <source>
        <dbReference type="SAM" id="SignalP"/>
    </source>
</evidence>
<dbReference type="InterPro" id="IPR050924">
    <property type="entry name" value="Peroxiredoxin_BCP/PrxQ"/>
</dbReference>
<reference evidence="14 15" key="1">
    <citation type="submission" date="2020-04" db="EMBL/GenBank/DDBJ databases">
        <title>Flammeovirga sp. SR4, a novel species isolated from seawater.</title>
        <authorList>
            <person name="Wang X."/>
        </authorList>
    </citation>
    <scope>NUCLEOTIDE SEQUENCE [LARGE SCALE GENOMIC DNA]</scope>
    <source>
        <strain evidence="14 15">SR4</strain>
    </source>
</reference>
<keyword evidence="12" id="KW-0732">Signal</keyword>
<dbReference type="SUPFAM" id="SSF52833">
    <property type="entry name" value="Thioredoxin-like"/>
    <property type="match status" value="1"/>
</dbReference>
<dbReference type="EC" id="1.11.1.24" evidence="2"/>
<evidence type="ECO:0000256" key="1">
    <source>
        <dbReference type="ARBA" id="ARBA00003330"/>
    </source>
</evidence>
<dbReference type="CDD" id="cd02970">
    <property type="entry name" value="PRX_like2"/>
    <property type="match status" value="1"/>
</dbReference>
<dbReference type="GO" id="GO:0005737">
    <property type="term" value="C:cytoplasm"/>
    <property type="evidence" value="ECO:0007669"/>
    <property type="project" value="TreeGrafter"/>
</dbReference>
<dbReference type="Gene3D" id="3.40.30.10">
    <property type="entry name" value="Glutaredoxin"/>
    <property type="match status" value="1"/>
</dbReference>
<dbReference type="RefSeq" id="WP_168882792.1">
    <property type="nucleotide sequence ID" value="NZ_JABAIL010000003.1"/>
</dbReference>
<evidence type="ECO:0000256" key="6">
    <source>
        <dbReference type="ARBA" id="ARBA00023157"/>
    </source>
</evidence>
<evidence type="ECO:0000256" key="5">
    <source>
        <dbReference type="ARBA" id="ARBA00023002"/>
    </source>
</evidence>
<dbReference type="AlphaFoldDB" id="A0A7X8XW90"/>
<evidence type="ECO:0000256" key="2">
    <source>
        <dbReference type="ARBA" id="ARBA00013017"/>
    </source>
</evidence>
<organism evidence="14 15">
    <name type="scientific">Flammeovirga agarivorans</name>
    <dbReference type="NCBI Taxonomy" id="2726742"/>
    <lineage>
        <taxon>Bacteria</taxon>
        <taxon>Pseudomonadati</taxon>
        <taxon>Bacteroidota</taxon>
        <taxon>Cytophagia</taxon>
        <taxon>Cytophagales</taxon>
        <taxon>Flammeovirgaceae</taxon>
        <taxon>Flammeovirga</taxon>
    </lineage>
</organism>
<evidence type="ECO:0000259" key="13">
    <source>
        <dbReference type="PROSITE" id="PS51352"/>
    </source>
</evidence>
<keyword evidence="5" id="KW-0560">Oxidoreductase</keyword>
<keyword evidence="3" id="KW-0575">Peroxidase</keyword>
<accession>A0A7X8XW90</accession>
<comment type="caution">
    <text evidence="14">The sequence shown here is derived from an EMBL/GenBank/DDBJ whole genome shotgun (WGS) entry which is preliminary data.</text>
</comment>
<dbReference type="Pfam" id="PF00578">
    <property type="entry name" value="AhpC-TSA"/>
    <property type="match status" value="1"/>
</dbReference>
<comment type="similarity">
    <text evidence="9">Belongs to the peroxiredoxin family. BCP/PrxQ subfamily.</text>
</comment>
<name>A0A7X8XW90_9BACT</name>
<dbReference type="PROSITE" id="PS51352">
    <property type="entry name" value="THIOREDOXIN_2"/>
    <property type="match status" value="1"/>
</dbReference>
<sequence>MINKRILTLLSILSFFLLSVSSFAQEAKIYEKYGVTVETLQPGLSEGDQAFLFKGKDQDGKTYQLKEALKKGPVVVNFFRGSWCPYCTKHLMNVQDSLGMIEAAGATFVAVTPENQERFAKLVEKKGLTFEMVEDSKLDIMNGFKVTFDVNQGYQDMLKKYENDLTVTNSIKRASLPVPATYIIAQDGTIIKRHYDPNYTERMSVKDILSTLQAQ</sequence>
<proteinExistence type="inferred from homology"/>
<keyword evidence="7" id="KW-0676">Redox-active center</keyword>
<dbReference type="InterPro" id="IPR000866">
    <property type="entry name" value="AhpC/TSA"/>
</dbReference>